<feature type="signal peptide" evidence="1">
    <location>
        <begin position="1"/>
        <end position="25"/>
    </location>
</feature>
<dbReference type="RefSeq" id="WP_134561197.1">
    <property type="nucleotide sequence ID" value="NZ_SOFS01000012.1"/>
</dbReference>
<accession>A0ABY2ISQ7</accession>
<reference evidence="2 3" key="1">
    <citation type="submission" date="2019-03" db="EMBL/GenBank/DDBJ databases">
        <title>Genomics of glacier-inhabiting Cryobacterium strains.</title>
        <authorList>
            <person name="Liu Q."/>
            <person name="Xin Y.-H."/>
        </authorList>
    </citation>
    <scope>NUCLEOTIDE SEQUENCE [LARGE SCALE GENOMIC DNA]</scope>
    <source>
        <strain evidence="2 3">MDB1-5</strain>
    </source>
</reference>
<evidence type="ECO:0000256" key="1">
    <source>
        <dbReference type="SAM" id="SignalP"/>
    </source>
</evidence>
<keyword evidence="1" id="KW-0732">Signal</keyword>
<protein>
    <recommendedName>
        <fullName evidence="4">DUF3558 domain-containing protein</fullName>
    </recommendedName>
</protein>
<proteinExistence type="predicted"/>
<feature type="chain" id="PRO_5047153723" description="DUF3558 domain-containing protein" evidence="1">
    <location>
        <begin position="26"/>
        <end position="380"/>
    </location>
</feature>
<comment type="caution">
    <text evidence="2">The sequence shown here is derived from an EMBL/GenBank/DDBJ whole genome shotgun (WGS) entry which is preliminary data.</text>
</comment>
<evidence type="ECO:0000313" key="2">
    <source>
        <dbReference type="EMBL" id="TFC22756.1"/>
    </source>
</evidence>
<keyword evidence="3" id="KW-1185">Reference proteome</keyword>
<organism evidence="2 3">
    <name type="scientific">Cryobacterium glucosi</name>
    <dbReference type="NCBI Taxonomy" id="1259175"/>
    <lineage>
        <taxon>Bacteria</taxon>
        <taxon>Bacillati</taxon>
        <taxon>Actinomycetota</taxon>
        <taxon>Actinomycetes</taxon>
        <taxon>Micrococcales</taxon>
        <taxon>Microbacteriaceae</taxon>
        <taxon>Cryobacterium</taxon>
    </lineage>
</organism>
<gene>
    <name evidence="2" type="ORF">E3O46_04825</name>
</gene>
<dbReference type="Proteomes" id="UP000297604">
    <property type="component" value="Unassembled WGS sequence"/>
</dbReference>
<sequence>MTLAASALVRSVTLICALTAVVTLAGCTQGSGGSSPGASPEPTASATTTSLPVALDCGLVLPVDRAAAALGLPTNSLFDQATRPTAEQQPSSGATQIIVQDAADALGGLVDCSWSAPDNGTGALTDDGSRMLPRVSVRVLRNAADEFTAGEPDSDDGLRGLHPVELGDTAYVACHPPEHDSCRAEILVGTTWVNATVSPQPTEESFVAFAGTVVAAVRSAGSAPVTTAPVLVGCDALLTTADLADAVAIVHANPTDYGAAGSGDIGIRPAAQRTAGLVRCGWSSSDSGASSGGALLNILPAASAVWRATPPNQANSSIRFEAVSGLGDEAFAGCGGDTCEVDVLSGGVWVLVQHDAQPTGNLDGAKTLATAALANYLANR</sequence>
<evidence type="ECO:0000313" key="3">
    <source>
        <dbReference type="Proteomes" id="UP000297604"/>
    </source>
</evidence>
<evidence type="ECO:0008006" key="4">
    <source>
        <dbReference type="Google" id="ProtNLM"/>
    </source>
</evidence>
<name>A0ABY2ISQ7_9MICO</name>
<dbReference type="EMBL" id="SOFS01000012">
    <property type="protein sequence ID" value="TFC22756.1"/>
    <property type="molecule type" value="Genomic_DNA"/>
</dbReference>